<accession>A0A146FCG6</accession>
<organism evidence="2 3">
    <name type="scientific">Aspergillus kawachii</name>
    <name type="common">White koji mold</name>
    <name type="synonym">Aspergillus awamori var. kawachi</name>
    <dbReference type="NCBI Taxonomy" id="1069201"/>
    <lineage>
        <taxon>Eukaryota</taxon>
        <taxon>Fungi</taxon>
        <taxon>Dikarya</taxon>
        <taxon>Ascomycota</taxon>
        <taxon>Pezizomycotina</taxon>
        <taxon>Eurotiomycetes</taxon>
        <taxon>Eurotiomycetidae</taxon>
        <taxon>Eurotiales</taxon>
        <taxon>Aspergillaceae</taxon>
        <taxon>Aspergillus</taxon>
        <taxon>Aspergillus subgen. Circumdati</taxon>
    </lineage>
</organism>
<proteinExistence type="predicted"/>
<dbReference type="AlphaFoldDB" id="A0A146FCG6"/>
<gene>
    <name evidence="2" type="ORF">RIB2604_01708890</name>
</gene>
<evidence type="ECO:0000313" key="3">
    <source>
        <dbReference type="Proteomes" id="UP000075230"/>
    </source>
</evidence>
<evidence type="ECO:0000313" key="2">
    <source>
        <dbReference type="EMBL" id="GAT23750.1"/>
    </source>
</evidence>
<dbReference type="Proteomes" id="UP000075230">
    <property type="component" value="Unassembled WGS sequence"/>
</dbReference>
<feature type="region of interest" description="Disordered" evidence="1">
    <location>
        <begin position="1"/>
        <end position="28"/>
    </location>
</feature>
<reference evidence="2 3" key="1">
    <citation type="journal article" date="2016" name="DNA Res.">
        <title>Genome sequence of Aspergillus luchuensis NBRC 4314.</title>
        <authorList>
            <person name="Yamada O."/>
            <person name="Machida M."/>
            <person name="Hosoyama A."/>
            <person name="Goto M."/>
            <person name="Takahashi T."/>
            <person name="Futagami T."/>
            <person name="Yamagata Y."/>
            <person name="Takeuchi M."/>
            <person name="Kobayashi T."/>
            <person name="Koike H."/>
            <person name="Abe K."/>
            <person name="Asai K."/>
            <person name="Arita M."/>
            <person name="Fujita N."/>
            <person name="Fukuda K."/>
            <person name="Higa K."/>
            <person name="Horikawa H."/>
            <person name="Ishikawa T."/>
            <person name="Jinno K."/>
            <person name="Kato Y."/>
            <person name="Kirimura K."/>
            <person name="Mizutani O."/>
            <person name="Nakasone K."/>
            <person name="Sano M."/>
            <person name="Shiraishi Y."/>
            <person name="Tsukahara M."/>
            <person name="Gomi K."/>
        </authorList>
    </citation>
    <scope>NUCLEOTIDE SEQUENCE [LARGE SCALE GENOMIC DNA]</scope>
    <source>
        <strain evidence="2 3">RIB 2604</strain>
    </source>
</reference>
<comment type="caution">
    <text evidence="2">The sequence shown here is derived from an EMBL/GenBank/DDBJ whole genome shotgun (WGS) entry which is preliminary data.</text>
</comment>
<protein>
    <submittedName>
        <fullName evidence="2">C6 transcription factor</fullName>
    </submittedName>
</protein>
<dbReference type="EMBL" id="BCWF01000017">
    <property type="protein sequence ID" value="GAT23750.1"/>
    <property type="molecule type" value="Genomic_DNA"/>
</dbReference>
<name>A0A146FCG6_ASPKA</name>
<sequence length="108" mass="12405">MPHHAKQFSVGAEFPNSQPGSLKLHKPGRVRGIQPHRKWRCEAEIRYGPSGALFPRPVPQLAPFMECSNWKYCSVFLSVSHYRARAWTCTLWFADMGQLLELGQSPFY</sequence>
<reference evidence="3" key="2">
    <citation type="submission" date="2016-02" db="EMBL/GenBank/DDBJ databases">
        <title>Genome sequencing of Aspergillus luchuensis NBRC 4314.</title>
        <authorList>
            <person name="Yamada O."/>
        </authorList>
    </citation>
    <scope>NUCLEOTIDE SEQUENCE [LARGE SCALE GENOMIC DNA]</scope>
    <source>
        <strain evidence="3">RIB 2604</strain>
    </source>
</reference>
<evidence type="ECO:0000256" key="1">
    <source>
        <dbReference type="SAM" id="MobiDB-lite"/>
    </source>
</evidence>